<evidence type="ECO:0000313" key="2">
    <source>
        <dbReference type="EMBL" id="TBW57437.1"/>
    </source>
</evidence>
<comment type="caution">
    <text evidence="2">The sequence shown here is derived from an EMBL/GenBank/DDBJ whole genome shotgun (WGS) entry which is preliminary data.</text>
</comment>
<keyword evidence="3" id="KW-1185">Reference proteome</keyword>
<feature type="region of interest" description="Disordered" evidence="1">
    <location>
        <begin position="1"/>
        <end position="27"/>
    </location>
</feature>
<proteinExistence type="predicted"/>
<sequence length="334" mass="37806">MYQINQRREDTKSPAPKAEPSSGGGQASNLFAQARQTVENHKELHGTAGATLNAQKIMGSSLEPVLAFHSLERQKEEEPVSDAAFLGRIEERQRDFLTFVGEQAKSLRDRLANTVAEIDEPWVKARLTSTVADYVGQYYRYVGPEVFTMDLAEQLSNAHEIEGIWTQTSLNRDHNEHRSPEAVKAEHLLNAMSPVIAAYQRFDYFQPDRNETIQRLADLIASTVDETLGQHPAVDDMSERDQQALRGNLLYRAGRTLQECWVSQVRETLDTIREMPTDERRDVMAQGYPLNNVEAHFLSHFQMIQQTTLIALTQHSGIDMDESAVMDSEPSMNM</sequence>
<evidence type="ECO:0000313" key="3">
    <source>
        <dbReference type="Proteomes" id="UP000313645"/>
    </source>
</evidence>
<dbReference type="EMBL" id="SJDL01000008">
    <property type="protein sequence ID" value="TBW57437.1"/>
    <property type="molecule type" value="Genomic_DNA"/>
</dbReference>
<reference evidence="2 3" key="1">
    <citation type="submission" date="2019-02" db="EMBL/GenBank/DDBJ databases">
        <title>Marinobacter halodurans sp. nov., a marine bacterium isolated from sea tidal flat.</title>
        <authorList>
            <person name="Yoo Y."/>
            <person name="Lee D.W."/>
            <person name="Kim B.S."/>
            <person name="Kim J.-J."/>
        </authorList>
    </citation>
    <scope>NUCLEOTIDE SEQUENCE [LARGE SCALE GENOMIC DNA]</scope>
    <source>
        <strain evidence="2 3">YJ-S3-2</strain>
    </source>
</reference>
<evidence type="ECO:0000256" key="1">
    <source>
        <dbReference type="SAM" id="MobiDB-lite"/>
    </source>
</evidence>
<accession>A0ABY1ZMH1</accession>
<dbReference type="Proteomes" id="UP000313645">
    <property type="component" value="Unassembled WGS sequence"/>
</dbReference>
<name>A0ABY1ZMH1_9GAMM</name>
<gene>
    <name evidence="2" type="ORF">EZI54_07195</name>
</gene>
<organism evidence="2 3">
    <name type="scientific">Marinobacter halodurans</name>
    <dbReference type="NCBI Taxonomy" id="2528979"/>
    <lineage>
        <taxon>Bacteria</taxon>
        <taxon>Pseudomonadati</taxon>
        <taxon>Pseudomonadota</taxon>
        <taxon>Gammaproteobacteria</taxon>
        <taxon>Pseudomonadales</taxon>
        <taxon>Marinobacteraceae</taxon>
        <taxon>Marinobacter</taxon>
    </lineage>
</organism>
<protein>
    <submittedName>
        <fullName evidence="2">Uncharacterized protein</fullName>
    </submittedName>
</protein>
<feature type="compositionally biased region" description="Basic and acidic residues" evidence="1">
    <location>
        <begin position="1"/>
        <end position="12"/>
    </location>
</feature>
<dbReference type="RefSeq" id="WP_131480494.1">
    <property type="nucleotide sequence ID" value="NZ_SJDL01000008.1"/>
</dbReference>